<dbReference type="EMBL" id="EU966686">
    <property type="protein sequence ID" value="ACG38804.1"/>
    <property type="molecule type" value="mRNA"/>
</dbReference>
<accession>B6TNX1</accession>
<sequence>MMWRLGMKLRIGGNEGLRVGGNKASRASLRSAALRTATV</sequence>
<protein>
    <submittedName>
        <fullName evidence="1">Uncharacterized protein</fullName>
    </submittedName>
</protein>
<dbReference type="AlphaFoldDB" id="B6TNX1"/>
<organism evidence="1">
    <name type="scientific">Zea mays</name>
    <name type="common">Maize</name>
    <dbReference type="NCBI Taxonomy" id="4577"/>
    <lineage>
        <taxon>Eukaryota</taxon>
        <taxon>Viridiplantae</taxon>
        <taxon>Streptophyta</taxon>
        <taxon>Embryophyta</taxon>
        <taxon>Tracheophyta</taxon>
        <taxon>Spermatophyta</taxon>
        <taxon>Magnoliopsida</taxon>
        <taxon>Liliopsida</taxon>
        <taxon>Poales</taxon>
        <taxon>Poaceae</taxon>
        <taxon>PACMAD clade</taxon>
        <taxon>Panicoideae</taxon>
        <taxon>Andropogonodae</taxon>
        <taxon>Andropogoneae</taxon>
        <taxon>Tripsacinae</taxon>
        <taxon>Zea</taxon>
    </lineage>
</organism>
<proteinExistence type="evidence at transcript level"/>
<reference evidence="1" key="1">
    <citation type="journal article" date="2009" name="Plant Mol. Biol.">
        <title>Insights into corn genes derived from large-scale cDNA sequencing.</title>
        <authorList>
            <person name="Alexandrov N.N."/>
            <person name="Brover V.V."/>
            <person name="Freidin S."/>
            <person name="Troukhan M.E."/>
            <person name="Tatarinova T.V."/>
            <person name="Zhang H."/>
            <person name="Swaller T.J."/>
            <person name="Lu Y.P."/>
            <person name="Bouck J."/>
            <person name="Flavell R.B."/>
            <person name="Feldmann K.A."/>
        </authorList>
    </citation>
    <scope>NUCLEOTIDE SEQUENCE</scope>
</reference>
<evidence type="ECO:0000313" key="1">
    <source>
        <dbReference type="EMBL" id="ACG38804.1"/>
    </source>
</evidence>
<name>B6TNX1_MAIZE</name>